<evidence type="ECO:0000256" key="1">
    <source>
        <dbReference type="SAM" id="Phobius"/>
    </source>
</evidence>
<evidence type="ECO:0000313" key="4">
    <source>
        <dbReference type="Proteomes" id="UP001642409"/>
    </source>
</evidence>
<dbReference type="EMBL" id="CAXDID020000015">
    <property type="protein sequence ID" value="CAL5982874.1"/>
    <property type="molecule type" value="Genomic_DNA"/>
</dbReference>
<evidence type="ECO:0000313" key="3">
    <source>
        <dbReference type="EMBL" id="CAL5982874.1"/>
    </source>
</evidence>
<comment type="caution">
    <text evidence="2">The sequence shown here is derived from an EMBL/GenBank/DDBJ whole genome shotgun (WGS) entry which is preliminary data.</text>
</comment>
<sequence length="140" mass="16295">MKYKKETLSGLLKMSLHIQLVTLEPCFFVRKQINITICKVGLVEQFEVFQEIVTTKSGKMFDSGQIKTVLNILASSLLSSFIIPSSQLIMSKSNIFKLIQLIFNNHYTKFVFEEQQQVNRTKILEKKWQVNIFSLFNKLI</sequence>
<organism evidence="2">
    <name type="scientific">Hexamita inflata</name>
    <dbReference type="NCBI Taxonomy" id="28002"/>
    <lineage>
        <taxon>Eukaryota</taxon>
        <taxon>Metamonada</taxon>
        <taxon>Diplomonadida</taxon>
        <taxon>Hexamitidae</taxon>
        <taxon>Hexamitinae</taxon>
        <taxon>Hexamita</taxon>
    </lineage>
</organism>
<dbReference type="Proteomes" id="UP001642409">
    <property type="component" value="Unassembled WGS sequence"/>
</dbReference>
<name>A0AA86VSX0_9EUKA</name>
<dbReference type="AlphaFoldDB" id="A0AA86VSX0"/>
<keyword evidence="4" id="KW-1185">Reference proteome</keyword>
<accession>A0AA86VSX0</accession>
<keyword evidence="1" id="KW-0812">Transmembrane</keyword>
<proteinExistence type="predicted"/>
<feature type="transmembrane region" description="Helical" evidence="1">
    <location>
        <begin position="69"/>
        <end position="90"/>
    </location>
</feature>
<reference evidence="3 4" key="2">
    <citation type="submission" date="2024-07" db="EMBL/GenBank/DDBJ databases">
        <authorList>
            <person name="Akdeniz Z."/>
        </authorList>
    </citation>
    <scope>NUCLEOTIDE SEQUENCE [LARGE SCALE GENOMIC DNA]</scope>
</reference>
<evidence type="ECO:0000313" key="2">
    <source>
        <dbReference type="EMBL" id="CAI9976603.1"/>
    </source>
</evidence>
<keyword evidence="1" id="KW-1133">Transmembrane helix</keyword>
<gene>
    <name evidence="2" type="ORF">HINF_LOCUS64248</name>
    <name evidence="3" type="ORF">HINF_LOCUS7348</name>
</gene>
<protein>
    <submittedName>
        <fullName evidence="3">Hypothetical_protein</fullName>
    </submittedName>
</protein>
<dbReference type="EMBL" id="CATOUU010001174">
    <property type="protein sequence ID" value="CAI9976603.1"/>
    <property type="molecule type" value="Genomic_DNA"/>
</dbReference>
<keyword evidence="1" id="KW-0472">Membrane</keyword>
<reference evidence="2" key="1">
    <citation type="submission" date="2023-06" db="EMBL/GenBank/DDBJ databases">
        <authorList>
            <person name="Kurt Z."/>
        </authorList>
    </citation>
    <scope>NUCLEOTIDE SEQUENCE</scope>
</reference>